<evidence type="ECO:0000256" key="1">
    <source>
        <dbReference type="SAM" id="MobiDB-lite"/>
    </source>
</evidence>
<evidence type="ECO:0000313" key="4">
    <source>
        <dbReference type="Proteomes" id="UP000321570"/>
    </source>
</evidence>
<dbReference type="Pfam" id="PF03097">
    <property type="entry name" value="BRO1"/>
    <property type="match status" value="1"/>
</dbReference>
<dbReference type="SMART" id="SM01041">
    <property type="entry name" value="BRO1"/>
    <property type="match status" value="1"/>
</dbReference>
<accession>A0A564YTT1</accession>
<dbReference type="Pfam" id="PF13949">
    <property type="entry name" value="ALIX_LYPXL_bnd"/>
    <property type="match status" value="1"/>
</dbReference>
<gene>
    <name evidence="3" type="ORF">WMSIL1_LOCUS9562</name>
</gene>
<feature type="compositionally biased region" description="Pro residues" evidence="1">
    <location>
        <begin position="750"/>
        <end position="769"/>
    </location>
</feature>
<dbReference type="AlphaFoldDB" id="A0A564YTT1"/>
<reference evidence="3 4" key="1">
    <citation type="submission" date="2019-07" db="EMBL/GenBank/DDBJ databases">
        <authorList>
            <person name="Jastrzebski P J."/>
            <person name="Paukszto L."/>
            <person name="Jastrzebski P J."/>
        </authorList>
    </citation>
    <scope>NUCLEOTIDE SEQUENCE [LARGE SCALE GENOMIC DNA]</scope>
    <source>
        <strain evidence="3 4">WMS-il1</strain>
    </source>
</reference>
<dbReference type="GO" id="GO:0000281">
    <property type="term" value="P:mitotic cytokinesis"/>
    <property type="evidence" value="ECO:0007669"/>
    <property type="project" value="TreeGrafter"/>
</dbReference>
<dbReference type="InterPro" id="IPR004328">
    <property type="entry name" value="BRO1_dom"/>
</dbReference>
<dbReference type="Gene3D" id="1.25.40.280">
    <property type="entry name" value="alix/aip1 like domains"/>
    <property type="match status" value="1"/>
</dbReference>
<proteinExistence type="predicted"/>
<sequence>MVYISVPCKKGSEAILVKPIEHYLKSNMGAGQAASCKKGLEHIQKIRNEILARLDDGHESTAKLIATYYDLLEDLEQRIPLTNTDIPISYKWFDCFCGNSKVFRSSMKGFNASFDRCCMLFNLAAVHSQIAKGQNFDDDSGLKTAAKSFQVSAGLFDFVKSMLPSCYSQSPTWDMSNEALDGYASLMVAQAQECIFTKAEKDDMKPLIIAKLAFQAHILYKEALQVISLPSLKPYLPKDWSSTISTKAATMEVYAEYHGALAAETEQNFGEQVARLNKTLALCKKISAMKDFTSKVEKMRDRAKRDNDLIYHELIPDVKTLSSVGVAVVAKKLPVEFPLEGKPPKDLFKTLVPIQVYNANQMAEGVKRQMVGAEVQKLREATGTCNGVMASLNLPAAVESLNGSDDVIPKSLLEKTAIIRQNGGVNALREKVSSLTDGNTRNAEIVADITSTLNEEERTDNELRMKYGDKWNRQESSKLNTQWKAELDKHRELLNQAGKTDKGLKDRFNSQEASFSVLSGSTSDLSKYILSKMGNECSSPSSDTGSSSKKRVLKNLCDQVENMKKERVDLVKQLEETTLPESLTNEYLKVYNKTSAISNAQDLATEHINKALEIARDCVRESLDKQTELLSDIQKTYEDIFGKQKNDATVLTTLILAAEAYEQLLQDVGQGITFYADLTGILVKFQNKVTDYVFARQTEKQELMKDISREITAESAGTFPERPGRLSNVNTPPPRPPPPTAPTSNTNVPPAQPPLPTNPNPPPPNAPPMYGAPPSMGFWPQYTVPPQGYPQQPMTQIPGYGMYGYQYAMPMYPMPQIPPPNQPPPQ</sequence>
<dbReference type="EMBL" id="CABIJS010000388">
    <property type="protein sequence ID" value="VUZ50687.1"/>
    <property type="molecule type" value="Genomic_DNA"/>
</dbReference>
<feature type="domain" description="BRO1" evidence="2">
    <location>
        <begin position="2"/>
        <end position="389"/>
    </location>
</feature>
<dbReference type="PROSITE" id="PS51180">
    <property type="entry name" value="BRO1"/>
    <property type="match status" value="1"/>
</dbReference>
<organism evidence="3 4">
    <name type="scientific">Hymenolepis diminuta</name>
    <name type="common">Rat tapeworm</name>
    <dbReference type="NCBI Taxonomy" id="6216"/>
    <lineage>
        <taxon>Eukaryota</taxon>
        <taxon>Metazoa</taxon>
        <taxon>Spiralia</taxon>
        <taxon>Lophotrochozoa</taxon>
        <taxon>Platyhelminthes</taxon>
        <taxon>Cestoda</taxon>
        <taxon>Eucestoda</taxon>
        <taxon>Cyclophyllidea</taxon>
        <taxon>Hymenolepididae</taxon>
        <taxon>Hymenolepis</taxon>
    </lineage>
</organism>
<dbReference type="InterPro" id="IPR025304">
    <property type="entry name" value="ALIX_V_dom"/>
</dbReference>
<dbReference type="Gene3D" id="1.20.120.560">
    <property type="entry name" value="alix/aip1 in complex with the ypdl late domain"/>
    <property type="match status" value="1"/>
</dbReference>
<dbReference type="PANTHER" id="PTHR23030:SF39">
    <property type="entry name" value="PROGRAMMED CELL DEATH 6-INTERACTING PROTEIN"/>
    <property type="match status" value="1"/>
</dbReference>
<dbReference type="Proteomes" id="UP000321570">
    <property type="component" value="Unassembled WGS sequence"/>
</dbReference>
<dbReference type="PANTHER" id="PTHR23030">
    <property type="entry name" value="PCD6 INTERACTING PROTEIN-RELATED"/>
    <property type="match status" value="1"/>
</dbReference>
<dbReference type="Gene3D" id="1.20.140.50">
    <property type="entry name" value="alix/aip1 like domains"/>
    <property type="match status" value="1"/>
</dbReference>
<evidence type="ECO:0000313" key="3">
    <source>
        <dbReference type="EMBL" id="VUZ50687.1"/>
    </source>
</evidence>
<protein>
    <recommendedName>
        <fullName evidence="2">BRO1 domain-containing protein</fullName>
    </recommendedName>
</protein>
<feature type="compositionally biased region" description="Pro residues" evidence="1">
    <location>
        <begin position="731"/>
        <end position="741"/>
    </location>
</feature>
<dbReference type="GO" id="GO:0005768">
    <property type="term" value="C:endosome"/>
    <property type="evidence" value="ECO:0007669"/>
    <property type="project" value="TreeGrafter"/>
</dbReference>
<keyword evidence="4" id="KW-1185">Reference proteome</keyword>
<dbReference type="InterPro" id="IPR038499">
    <property type="entry name" value="BRO1_sf"/>
</dbReference>
<feature type="region of interest" description="Disordered" evidence="1">
    <location>
        <begin position="714"/>
        <end position="769"/>
    </location>
</feature>
<name>A0A564YTT1_HYMDI</name>
<evidence type="ECO:0000259" key="2">
    <source>
        <dbReference type="PROSITE" id="PS51180"/>
    </source>
</evidence>